<dbReference type="Proteomes" id="UP000308181">
    <property type="component" value="Unassembled WGS sequence"/>
</dbReference>
<name>A0A4U1C072_9SPHI</name>
<organism evidence="9 10">
    <name type="scientific">Pedobacter cryophilus</name>
    <dbReference type="NCBI Taxonomy" id="2571271"/>
    <lineage>
        <taxon>Bacteria</taxon>
        <taxon>Pseudomonadati</taxon>
        <taxon>Bacteroidota</taxon>
        <taxon>Sphingobacteriia</taxon>
        <taxon>Sphingobacteriales</taxon>
        <taxon>Sphingobacteriaceae</taxon>
        <taxon>Pedobacter</taxon>
    </lineage>
</organism>
<evidence type="ECO:0000256" key="1">
    <source>
        <dbReference type="ARBA" id="ARBA00004442"/>
    </source>
</evidence>
<proteinExistence type="inferred from homology"/>
<dbReference type="PANTHER" id="PTHR30026">
    <property type="entry name" value="OUTER MEMBRANE PROTEIN TOLC"/>
    <property type="match status" value="1"/>
</dbReference>
<dbReference type="RefSeq" id="WP_136827187.1">
    <property type="nucleotide sequence ID" value="NZ_SWBP01000005.1"/>
</dbReference>
<accession>A0A4U1C072</accession>
<evidence type="ECO:0000313" key="10">
    <source>
        <dbReference type="Proteomes" id="UP000308181"/>
    </source>
</evidence>
<evidence type="ECO:0000256" key="7">
    <source>
        <dbReference type="ARBA" id="ARBA00023237"/>
    </source>
</evidence>
<evidence type="ECO:0000256" key="4">
    <source>
        <dbReference type="ARBA" id="ARBA00022452"/>
    </source>
</evidence>
<protein>
    <submittedName>
        <fullName evidence="9">TolC family protein</fullName>
    </submittedName>
</protein>
<keyword evidence="3" id="KW-0813">Transport</keyword>
<keyword evidence="6" id="KW-0472">Membrane</keyword>
<sequence length="437" mass="48909">MKLTIKLYLSILCLTSFSVVKAQEKLSLKQAVTIALENNYSIKLSNNQSQIIKNDVTYGNAGILPVVTGNLTDNNRVETSEVDLASGQTRNASNAKTTNINYGVGLNWRIFDGLQMFTNYERLQELQKLGDLNAKLTIQTTIADVIEAYYNLVTQQKQLEATQTALEVSRIRIKNADSRYKIGKGSKLELLAAKVDLNADTTQLLRQEDLIRSGKIRLNQLLARDLKTVFNLEEDLNIDKSLVYDQLQALSDTQNPDLQTAIVNQKISALNLKQIKGARYPVIALTSGYNFANSTSPPTGFALRSNSRGLNYGFTASVNIFNGFQQNRLEKNAKLQIEASKYNLDFTKQTIDAQLLTAYQNYQTNLQLIFLEESNVAVAKENLDITLEKYRLGSIVPLELREAQRNFIDANARYANALFQTKLAEIALKEITGTINI</sequence>
<dbReference type="GO" id="GO:0015288">
    <property type="term" value="F:porin activity"/>
    <property type="evidence" value="ECO:0007669"/>
    <property type="project" value="TreeGrafter"/>
</dbReference>
<dbReference type="PANTHER" id="PTHR30026:SF20">
    <property type="entry name" value="OUTER MEMBRANE PROTEIN TOLC"/>
    <property type="match status" value="1"/>
</dbReference>
<dbReference type="Pfam" id="PF02321">
    <property type="entry name" value="OEP"/>
    <property type="match status" value="2"/>
</dbReference>
<dbReference type="OrthoDB" id="9771205at2"/>
<keyword evidence="4" id="KW-1134">Transmembrane beta strand</keyword>
<gene>
    <name evidence="9" type="ORF">FA046_14135</name>
</gene>
<evidence type="ECO:0000256" key="2">
    <source>
        <dbReference type="ARBA" id="ARBA00007613"/>
    </source>
</evidence>
<evidence type="ECO:0000256" key="6">
    <source>
        <dbReference type="ARBA" id="ARBA00023136"/>
    </source>
</evidence>
<evidence type="ECO:0000313" key="9">
    <source>
        <dbReference type="EMBL" id="TKB96320.1"/>
    </source>
</evidence>
<keyword evidence="10" id="KW-1185">Reference proteome</keyword>
<dbReference type="GO" id="GO:1990281">
    <property type="term" value="C:efflux pump complex"/>
    <property type="evidence" value="ECO:0007669"/>
    <property type="project" value="TreeGrafter"/>
</dbReference>
<dbReference type="InterPro" id="IPR051906">
    <property type="entry name" value="TolC-like"/>
</dbReference>
<evidence type="ECO:0000256" key="3">
    <source>
        <dbReference type="ARBA" id="ARBA00022448"/>
    </source>
</evidence>
<dbReference type="EMBL" id="SWBP01000005">
    <property type="protein sequence ID" value="TKB96320.1"/>
    <property type="molecule type" value="Genomic_DNA"/>
</dbReference>
<dbReference type="Gene3D" id="1.20.1600.10">
    <property type="entry name" value="Outer membrane efflux proteins (OEP)"/>
    <property type="match status" value="1"/>
</dbReference>
<comment type="subcellular location">
    <subcellularLocation>
        <location evidence="1">Cell outer membrane</location>
    </subcellularLocation>
</comment>
<dbReference type="GO" id="GO:0015562">
    <property type="term" value="F:efflux transmembrane transporter activity"/>
    <property type="evidence" value="ECO:0007669"/>
    <property type="project" value="InterPro"/>
</dbReference>
<keyword evidence="8" id="KW-0732">Signal</keyword>
<dbReference type="InterPro" id="IPR003423">
    <property type="entry name" value="OMP_efflux"/>
</dbReference>
<keyword evidence="7" id="KW-0998">Cell outer membrane</keyword>
<feature type="signal peptide" evidence="8">
    <location>
        <begin position="1"/>
        <end position="22"/>
    </location>
</feature>
<evidence type="ECO:0000256" key="8">
    <source>
        <dbReference type="SAM" id="SignalP"/>
    </source>
</evidence>
<comment type="similarity">
    <text evidence="2">Belongs to the outer membrane factor (OMF) (TC 1.B.17) family.</text>
</comment>
<dbReference type="GO" id="GO:0009279">
    <property type="term" value="C:cell outer membrane"/>
    <property type="evidence" value="ECO:0007669"/>
    <property type="project" value="UniProtKB-SubCell"/>
</dbReference>
<keyword evidence="5" id="KW-0812">Transmembrane</keyword>
<feature type="chain" id="PRO_5020798539" evidence="8">
    <location>
        <begin position="23"/>
        <end position="437"/>
    </location>
</feature>
<evidence type="ECO:0000256" key="5">
    <source>
        <dbReference type="ARBA" id="ARBA00022692"/>
    </source>
</evidence>
<reference evidence="9 10" key="1">
    <citation type="submission" date="2019-04" db="EMBL/GenBank/DDBJ databases">
        <title>Pedobacter sp. AR-3-17 sp. nov., isolated from Arctic soil.</title>
        <authorList>
            <person name="Dahal R.H."/>
            <person name="Kim D.-U."/>
        </authorList>
    </citation>
    <scope>NUCLEOTIDE SEQUENCE [LARGE SCALE GENOMIC DNA]</scope>
    <source>
        <strain evidence="9 10">AR-3-17</strain>
    </source>
</reference>
<comment type="caution">
    <text evidence="9">The sequence shown here is derived from an EMBL/GenBank/DDBJ whole genome shotgun (WGS) entry which is preliminary data.</text>
</comment>
<dbReference type="SUPFAM" id="SSF56954">
    <property type="entry name" value="Outer membrane efflux proteins (OEP)"/>
    <property type="match status" value="1"/>
</dbReference>
<dbReference type="AlphaFoldDB" id="A0A4U1C072"/>